<dbReference type="InterPro" id="IPR000792">
    <property type="entry name" value="Tscrpt_reg_LuxR_C"/>
</dbReference>
<dbReference type="PROSITE" id="PS50043">
    <property type="entry name" value="HTH_LUXR_2"/>
    <property type="match status" value="1"/>
</dbReference>
<dbReference type="SUPFAM" id="SSF52172">
    <property type="entry name" value="CheY-like"/>
    <property type="match status" value="1"/>
</dbReference>
<organism evidence="8 9">
    <name type="scientific">Streptomyces asoensis</name>
    <dbReference type="NCBI Taxonomy" id="249586"/>
    <lineage>
        <taxon>Bacteria</taxon>
        <taxon>Bacillati</taxon>
        <taxon>Actinomycetota</taxon>
        <taxon>Actinomycetes</taxon>
        <taxon>Kitasatosporales</taxon>
        <taxon>Streptomycetaceae</taxon>
        <taxon>Streptomyces</taxon>
    </lineage>
</organism>
<dbReference type="SMART" id="SM00448">
    <property type="entry name" value="REC"/>
    <property type="match status" value="1"/>
</dbReference>
<keyword evidence="3 8" id="KW-0238">DNA-binding</keyword>
<dbReference type="PROSITE" id="PS50110">
    <property type="entry name" value="RESPONSE_REGULATORY"/>
    <property type="match status" value="1"/>
</dbReference>
<dbReference type="Proteomes" id="UP000649259">
    <property type="component" value="Unassembled WGS sequence"/>
</dbReference>
<evidence type="ECO:0000256" key="1">
    <source>
        <dbReference type="ARBA" id="ARBA00022553"/>
    </source>
</evidence>
<sequence length="226" mass="24282">MTTVLIVDDQPLQRYGFRMLLESVAGTDVVGEAVHGAEAVRKTAELRPDVVLMDVRMPGMDGIEATRRIAAAGGRSRVLVLTTFDLDEYVHAALRAGASGFLLKDARPEELLAGIRAVAVGDAVIAPALTRRLLDEFARYVPARRDAAEDPGLGSLTDREREILVAVGKGWTNGEIAARFVLSESTVKTHVGRVLAKIGARDRVQAVIFAYDHGLARPNDDRTGGG</sequence>
<reference evidence="9" key="1">
    <citation type="submission" date="2023-07" db="EMBL/GenBank/DDBJ databases">
        <title>Whole genome shotgun sequence of Streptomyces cacaoi subsp. asoensis NBRC 13813.</title>
        <authorList>
            <person name="Komaki H."/>
            <person name="Tamura T."/>
        </authorList>
    </citation>
    <scope>NUCLEOTIDE SEQUENCE [LARGE SCALE GENOMIC DNA]</scope>
    <source>
        <strain evidence="9">NBRC 13813</strain>
    </source>
</reference>
<dbReference type="PRINTS" id="PR00038">
    <property type="entry name" value="HTHLUXR"/>
</dbReference>
<feature type="modified residue" description="4-aspartylphosphate" evidence="5">
    <location>
        <position position="54"/>
    </location>
</feature>
<evidence type="ECO:0000259" key="7">
    <source>
        <dbReference type="PROSITE" id="PS50110"/>
    </source>
</evidence>
<dbReference type="InterPro" id="IPR001789">
    <property type="entry name" value="Sig_transdc_resp-reg_receiver"/>
</dbReference>
<dbReference type="Pfam" id="PF00072">
    <property type="entry name" value="Response_reg"/>
    <property type="match status" value="1"/>
</dbReference>
<dbReference type="PANTHER" id="PTHR43214">
    <property type="entry name" value="TWO-COMPONENT RESPONSE REGULATOR"/>
    <property type="match status" value="1"/>
</dbReference>
<evidence type="ECO:0000259" key="6">
    <source>
        <dbReference type="PROSITE" id="PS50043"/>
    </source>
</evidence>
<proteinExistence type="predicted"/>
<dbReference type="EMBL" id="BNEB01000002">
    <property type="protein sequence ID" value="GHI60481.1"/>
    <property type="molecule type" value="Genomic_DNA"/>
</dbReference>
<dbReference type="Pfam" id="PF00196">
    <property type="entry name" value="GerE"/>
    <property type="match status" value="1"/>
</dbReference>
<keyword evidence="1 5" id="KW-0597">Phosphoprotein</keyword>
<dbReference type="PROSITE" id="PS00622">
    <property type="entry name" value="HTH_LUXR_1"/>
    <property type="match status" value="1"/>
</dbReference>
<dbReference type="RefSeq" id="WP_189918870.1">
    <property type="nucleotide sequence ID" value="NZ_BMSI01000002.1"/>
</dbReference>
<gene>
    <name evidence="8" type="ORF">Saso_21310</name>
</gene>
<evidence type="ECO:0000313" key="8">
    <source>
        <dbReference type="EMBL" id="GHI60481.1"/>
    </source>
</evidence>
<dbReference type="SMART" id="SM00421">
    <property type="entry name" value="HTH_LUXR"/>
    <property type="match status" value="1"/>
</dbReference>
<dbReference type="InterPro" id="IPR039420">
    <property type="entry name" value="WalR-like"/>
</dbReference>
<dbReference type="Gene3D" id="3.40.50.2300">
    <property type="match status" value="1"/>
</dbReference>
<dbReference type="PANTHER" id="PTHR43214:SF24">
    <property type="entry name" value="TRANSCRIPTIONAL REGULATORY PROTEIN NARL-RELATED"/>
    <property type="match status" value="1"/>
</dbReference>
<protein>
    <submittedName>
        <fullName evidence="8">DNA-binding response regulator</fullName>
    </submittedName>
</protein>
<dbReference type="CDD" id="cd17535">
    <property type="entry name" value="REC_NarL-like"/>
    <property type="match status" value="1"/>
</dbReference>
<evidence type="ECO:0000256" key="4">
    <source>
        <dbReference type="ARBA" id="ARBA00023163"/>
    </source>
</evidence>
<evidence type="ECO:0000313" key="9">
    <source>
        <dbReference type="Proteomes" id="UP000649259"/>
    </source>
</evidence>
<accession>A0ABQ3RXD5</accession>
<dbReference type="InterPro" id="IPR011006">
    <property type="entry name" value="CheY-like_superfamily"/>
</dbReference>
<feature type="domain" description="HTH luxR-type" evidence="6">
    <location>
        <begin position="149"/>
        <end position="214"/>
    </location>
</feature>
<dbReference type="GeneID" id="91470032"/>
<keyword evidence="9" id="KW-1185">Reference proteome</keyword>
<keyword evidence="2" id="KW-0805">Transcription regulation</keyword>
<dbReference type="GO" id="GO:0003677">
    <property type="term" value="F:DNA binding"/>
    <property type="evidence" value="ECO:0007669"/>
    <property type="project" value="UniProtKB-KW"/>
</dbReference>
<evidence type="ECO:0000256" key="2">
    <source>
        <dbReference type="ARBA" id="ARBA00023015"/>
    </source>
</evidence>
<feature type="domain" description="Response regulatory" evidence="7">
    <location>
        <begin position="3"/>
        <end position="119"/>
    </location>
</feature>
<name>A0ABQ3RXD5_9ACTN</name>
<comment type="caution">
    <text evidence="8">The sequence shown here is derived from an EMBL/GenBank/DDBJ whole genome shotgun (WGS) entry which is preliminary data.</text>
</comment>
<evidence type="ECO:0000256" key="5">
    <source>
        <dbReference type="PROSITE-ProRule" id="PRU00169"/>
    </source>
</evidence>
<dbReference type="InterPro" id="IPR058245">
    <property type="entry name" value="NreC/VraR/RcsB-like_REC"/>
</dbReference>
<evidence type="ECO:0000256" key="3">
    <source>
        <dbReference type="ARBA" id="ARBA00023125"/>
    </source>
</evidence>
<keyword evidence="4" id="KW-0804">Transcription</keyword>
<dbReference type="CDD" id="cd06170">
    <property type="entry name" value="LuxR_C_like"/>
    <property type="match status" value="1"/>
</dbReference>